<evidence type="ECO:0000313" key="3">
    <source>
        <dbReference type="Proteomes" id="UP000619761"/>
    </source>
</evidence>
<dbReference type="PANTHER" id="PTHR43685">
    <property type="entry name" value="GLYCOSYLTRANSFERASE"/>
    <property type="match status" value="1"/>
</dbReference>
<dbReference type="Proteomes" id="UP000619761">
    <property type="component" value="Unassembled WGS sequence"/>
</dbReference>
<protein>
    <recommendedName>
        <fullName evidence="1">Glycosyltransferase 2-like domain-containing protein</fullName>
    </recommendedName>
</protein>
<gene>
    <name evidence="2" type="ORF">GCM10011613_28700</name>
</gene>
<dbReference type="Gene3D" id="3.90.550.10">
    <property type="entry name" value="Spore Coat Polysaccharide Biosynthesis Protein SpsA, Chain A"/>
    <property type="match status" value="1"/>
</dbReference>
<dbReference type="InterPro" id="IPR029044">
    <property type="entry name" value="Nucleotide-diphossugar_trans"/>
</dbReference>
<accession>A0ABQ3BAW0</accession>
<dbReference type="RefSeq" id="WP_189419844.1">
    <property type="nucleotide sequence ID" value="NZ_BMYZ01000003.1"/>
</dbReference>
<feature type="domain" description="Glycosyltransferase 2-like" evidence="1">
    <location>
        <begin position="4"/>
        <end position="168"/>
    </location>
</feature>
<evidence type="ECO:0000313" key="2">
    <source>
        <dbReference type="EMBL" id="GGY82212.1"/>
    </source>
</evidence>
<dbReference type="SUPFAM" id="SSF53448">
    <property type="entry name" value="Nucleotide-diphospho-sugar transferases"/>
    <property type="match status" value="1"/>
</dbReference>
<dbReference type="PANTHER" id="PTHR43685:SF11">
    <property type="entry name" value="GLYCOSYLTRANSFERASE TAGX-RELATED"/>
    <property type="match status" value="1"/>
</dbReference>
<dbReference type="EMBL" id="BMYZ01000003">
    <property type="protein sequence ID" value="GGY82212.1"/>
    <property type="molecule type" value="Genomic_DNA"/>
</dbReference>
<evidence type="ECO:0000259" key="1">
    <source>
        <dbReference type="Pfam" id="PF00535"/>
    </source>
</evidence>
<keyword evidence="3" id="KW-1185">Reference proteome</keyword>
<dbReference type="InterPro" id="IPR050834">
    <property type="entry name" value="Glycosyltransf_2"/>
</dbReference>
<dbReference type="InterPro" id="IPR001173">
    <property type="entry name" value="Glyco_trans_2-like"/>
</dbReference>
<dbReference type="Pfam" id="PF00535">
    <property type="entry name" value="Glycos_transf_2"/>
    <property type="match status" value="1"/>
</dbReference>
<comment type="caution">
    <text evidence="2">The sequence shown here is derived from an EMBL/GenBank/DDBJ whole genome shotgun (WGS) entry which is preliminary data.</text>
</comment>
<reference evidence="3" key="1">
    <citation type="journal article" date="2019" name="Int. J. Syst. Evol. Microbiol.">
        <title>The Global Catalogue of Microorganisms (GCM) 10K type strain sequencing project: providing services to taxonomists for standard genome sequencing and annotation.</title>
        <authorList>
            <consortium name="The Broad Institute Genomics Platform"/>
            <consortium name="The Broad Institute Genome Sequencing Center for Infectious Disease"/>
            <person name="Wu L."/>
            <person name="Ma J."/>
        </authorList>
    </citation>
    <scope>NUCLEOTIDE SEQUENCE [LARGE SCALE GENOMIC DNA]</scope>
    <source>
        <strain evidence="3">KCTC 32239</strain>
    </source>
</reference>
<sequence>MKISVVIPTYNSSKTIVRTLESVFKQTYNSYEVIVVDDGSTDDTVQLLARFKDKITLFCQPNSGAAAARNQGVKLSQGDLIAFLDSDDLWHPQKLEFQVAVFDKHADLGILSTRFQTVREANFTNDVAQQEIPLENLRFELISFDDVFLEPFLATPTVMLKRSLFESLGGFNESLITAEDVDLWLRSCYAAKYALIENELCTVIQQENSLTYRAAYSPFLAHLDVIEAFCKKNEAFERDHRLLINTAKSSIYTCIASAELCLNKKQDARKNLLTAIKLRASFRSIYLLLKTFI</sequence>
<organism evidence="2 3">
    <name type="scientific">Cellvibrio zantedeschiae</name>
    <dbReference type="NCBI Taxonomy" id="1237077"/>
    <lineage>
        <taxon>Bacteria</taxon>
        <taxon>Pseudomonadati</taxon>
        <taxon>Pseudomonadota</taxon>
        <taxon>Gammaproteobacteria</taxon>
        <taxon>Cellvibrionales</taxon>
        <taxon>Cellvibrionaceae</taxon>
        <taxon>Cellvibrio</taxon>
    </lineage>
</organism>
<name>A0ABQ3BAW0_9GAMM</name>
<proteinExistence type="predicted"/>